<protein>
    <submittedName>
        <fullName evidence="4">Integrase</fullName>
    </submittedName>
</protein>
<evidence type="ECO:0000259" key="3">
    <source>
        <dbReference type="PROSITE" id="PS51898"/>
    </source>
</evidence>
<evidence type="ECO:0000313" key="4">
    <source>
        <dbReference type="EMBL" id="MDP9846900.1"/>
    </source>
</evidence>
<evidence type="ECO:0000256" key="2">
    <source>
        <dbReference type="SAM" id="MobiDB-lite"/>
    </source>
</evidence>
<evidence type="ECO:0000256" key="1">
    <source>
        <dbReference type="ARBA" id="ARBA00023172"/>
    </source>
</evidence>
<dbReference type="InterPro" id="IPR013762">
    <property type="entry name" value="Integrase-like_cat_sf"/>
</dbReference>
<dbReference type="EMBL" id="JAUSQU010000001">
    <property type="protein sequence ID" value="MDP9846900.1"/>
    <property type="molecule type" value="Genomic_DNA"/>
</dbReference>
<name>A0ABT9QJG7_9ACTN</name>
<dbReference type="PROSITE" id="PS51898">
    <property type="entry name" value="TYR_RECOMBINASE"/>
    <property type="match status" value="1"/>
</dbReference>
<keyword evidence="1" id="KW-0233">DNA recombination</keyword>
<sequence length="103" mass="11454">MKHSGFRRTWHRTRTAVGLPSLHFHDLRHIGNTLAASSGASLKELMSRMGHSSTRAALIYQHASQDRDKAIARVLGQAFKKAQAGGHKKPSGTQRARKIIKFQ</sequence>
<feature type="domain" description="Tyr recombinase" evidence="3">
    <location>
        <begin position="1"/>
        <end position="73"/>
    </location>
</feature>
<dbReference type="Proteomes" id="UP001225356">
    <property type="component" value="Unassembled WGS sequence"/>
</dbReference>
<gene>
    <name evidence="4" type="ORF">J2853_006111</name>
</gene>
<feature type="region of interest" description="Disordered" evidence="2">
    <location>
        <begin position="81"/>
        <end position="103"/>
    </location>
</feature>
<proteinExistence type="predicted"/>
<dbReference type="SUPFAM" id="SSF56349">
    <property type="entry name" value="DNA breaking-rejoining enzymes"/>
    <property type="match status" value="1"/>
</dbReference>
<dbReference type="InterPro" id="IPR002104">
    <property type="entry name" value="Integrase_catalytic"/>
</dbReference>
<evidence type="ECO:0000313" key="5">
    <source>
        <dbReference type="Proteomes" id="UP001225356"/>
    </source>
</evidence>
<dbReference type="Gene3D" id="1.10.443.10">
    <property type="entry name" value="Intergrase catalytic core"/>
    <property type="match status" value="1"/>
</dbReference>
<accession>A0ABT9QJG7</accession>
<dbReference type="InterPro" id="IPR011010">
    <property type="entry name" value="DNA_brk_join_enz"/>
</dbReference>
<keyword evidence="5" id="KW-1185">Reference proteome</keyword>
<feature type="compositionally biased region" description="Basic residues" evidence="2">
    <location>
        <begin position="86"/>
        <end position="103"/>
    </location>
</feature>
<reference evidence="4 5" key="1">
    <citation type="submission" date="2023-07" db="EMBL/GenBank/DDBJ databases">
        <title>Sequencing the genomes of 1000 actinobacteria strains.</title>
        <authorList>
            <person name="Klenk H.-P."/>
        </authorList>
    </citation>
    <scope>NUCLEOTIDE SEQUENCE [LARGE SCALE GENOMIC DNA]</scope>
    <source>
        <strain evidence="4 5">DSM 46740</strain>
    </source>
</reference>
<dbReference type="Pfam" id="PF00589">
    <property type="entry name" value="Phage_integrase"/>
    <property type="match status" value="1"/>
</dbReference>
<organism evidence="4 5">
    <name type="scientific">Streptosporangium lutulentum</name>
    <dbReference type="NCBI Taxonomy" id="1461250"/>
    <lineage>
        <taxon>Bacteria</taxon>
        <taxon>Bacillati</taxon>
        <taxon>Actinomycetota</taxon>
        <taxon>Actinomycetes</taxon>
        <taxon>Streptosporangiales</taxon>
        <taxon>Streptosporangiaceae</taxon>
        <taxon>Streptosporangium</taxon>
    </lineage>
</organism>
<comment type="caution">
    <text evidence="4">The sequence shown here is derived from an EMBL/GenBank/DDBJ whole genome shotgun (WGS) entry which is preliminary data.</text>
</comment>